<dbReference type="PIRSF" id="PIRSF006060">
    <property type="entry name" value="AA_transporter"/>
    <property type="match status" value="1"/>
</dbReference>
<keyword evidence="4 6" id="KW-1133">Transmembrane helix</keyword>
<dbReference type="Pfam" id="PF13520">
    <property type="entry name" value="AA_permease_2"/>
    <property type="match status" value="1"/>
</dbReference>
<dbReference type="STRING" id="428992.SAMN05216272_101173"/>
<dbReference type="Proteomes" id="UP000199636">
    <property type="component" value="Unassembled WGS sequence"/>
</dbReference>
<keyword evidence="3 6" id="KW-0812">Transmembrane</keyword>
<feature type="transmembrane region" description="Helical" evidence="6">
    <location>
        <begin position="178"/>
        <end position="199"/>
    </location>
</feature>
<proteinExistence type="predicted"/>
<feature type="transmembrane region" description="Helical" evidence="6">
    <location>
        <begin position="219"/>
        <end position="237"/>
    </location>
</feature>
<evidence type="ECO:0000256" key="3">
    <source>
        <dbReference type="ARBA" id="ARBA00022692"/>
    </source>
</evidence>
<dbReference type="OrthoDB" id="9804700at2"/>
<reference evidence="8" key="1">
    <citation type="submission" date="2016-10" db="EMBL/GenBank/DDBJ databases">
        <authorList>
            <person name="Varghese N."/>
            <person name="Submissions S."/>
        </authorList>
    </citation>
    <scope>NUCLEOTIDE SEQUENCE [LARGE SCALE GENOMIC DNA]</scope>
    <source>
        <strain evidence="8">CCM 7469</strain>
    </source>
</reference>
<evidence type="ECO:0000313" key="7">
    <source>
        <dbReference type="EMBL" id="SDH35294.1"/>
    </source>
</evidence>
<dbReference type="InterPro" id="IPR050367">
    <property type="entry name" value="APC_superfamily"/>
</dbReference>
<dbReference type="PANTHER" id="PTHR42770:SF16">
    <property type="entry name" value="AMINO ACID PERMEASE"/>
    <property type="match status" value="1"/>
</dbReference>
<sequence>MSGTFSGELEARLDNPAQPHQVQRLRKNAVGLMGVLFMTVATAAPITAMLGNVPIAIGSGNGQYAPAGYLVATIILALFAIGYAQMAKYITATGAFYGFISHGLGRVVGMASGIAVTLTYIVFEAALVGIFAFFCEDLLASVAGVHIPWIVFALAMLAANGILSYFDISLTAKVLGLCLVLEILMLALMAFAVLLHGGGPQGMVVESINPLNAFRPAEGVVGANAGIGLFFAFWSWVGFESSAMYGEESRNPKKIIPLATLLAVIGIGVFYVFVSWMAIAGSGPAEAIRLAQDPAKAAEVFYGPTRLYLGEWAVSLFKLLVVTGSFACGMAFHNCAARYIYALGRENLFAFLGRTVGRTHDQHGSPHVASTAQSLIATAIVVAFLVAGKDPYADLYALLAILGTMGILIVQALCAFAVICYFHVGTRHRAQAHWFKTFLAPLLGGIGMLYVVYLLFANLSFAAGTAAESLLFKLIPWIVAASFLLGGSIALYFRYFDRRKYHIIGSIVMDDERQGA</sequence>
<feature type="transmembrane region" description="Helical" evidence="6">
    <location>
        <begin position="368"/>
        <end position="389"/>
    </location>
</feature>
<feature type="transmembrane region" description="Helical" evidence="6">
    <location>
        <begin position="474"/>
        <end position="493"/>
    </location>
</feature>
<evidence type="ECO:0000256" key="5">
    <source>
        <dbReference type="ARBA" id="ARBA00023136"/>
    </source>
</evidence>
<comment type="subcellular location">
    <subcellularLocation>
        <location evidence="1">Cell membrane</location>
        <topology evidence="1">Multi-pass membrane protein</topology>
    </subcellularLocation>
</comment>
<feature type="transmembrane region" description="Helical" evidence="6">
    <location>
        <begin position="67"/>
        <end position="86"/>
    </location>
</feature>
<feature type="transmembrane region" description="Helical" evidence="6">
    <location>
        <begin position="258"/>
        <end position="279"/>
    </location>
</feature>
<protein>
    <submittedName>
        <fullName evidence="7">Amino acid/polyamine/organocation transporter, APC superfamily</fullName>
    </submittedName>
</protein>
<dbReference type="Gene3D" id="1.20.1740.10">
    <property type="entry name" value="Amino acid/polyamine transporter I"/>
    <property type="match status" value="1"/>
</dbReference>
<evidence type="ECO:0000256" key="2">
    <source>
        <dbReference type="ARBA" id="ARBA00022475"/>
    </source>
</evidence>
<dbReference type="AlphaFoldDB" id="A0A1G8BQC1"/>
<feature type="transmembrane region" description="Helical" evidence="6">
    <location>
        <begin position="312"/>
        <end position="332"/>
    </location>
</feature>
<evidence type="ECO:0000313" key="8">
    <source>
        <dbReference type="Proteomes" id="UP000199636"/>
    </source>
</evidence>
<feature type="transmembrane region" description="Helical" evidence="6">
    <location>
        <begin position="30"/>
        <end position="55"/>
    </location>
</feature>
<evidence type="ECO:0000256" key="6">
    <source>
        <dbReference type="SAM" id="Phobius"/>
    </source>
</evidence>
<feature type="transmembrane region" description="Helical" evidence="6">
    <location>
        <begin position="107"/>
        <end position="134"/>
    </location>
</feature>
<dbReference type="RefSeq" id="WP_090259855.1">
    <property type="nucleotide sequence ID" value="NZ_FNDS01000001.1"/>
</dbReference>
<feature type="transmembrane region" description="Helical" evidence="6">
    <location>
        <begin position="434"/>
        <end position="454"/>
    </location>
</feature>
<gene>
    <name evidence="7" type="ORF">SAMN05216272_101173</name>
</gene>
<keyword evidence="2" id="KW-1003">Cell membrane</keyword>
<evidence type="ECO:0000256" key="1">
    <source>
        <dbReference type="ARBA" id="ARBA00004651"/>
    </source>
</evidence>
<evidence type="ECO:0000256" key="4">
    <source>
        <dbReference type="ARBA" id="ARBA00022989"/>
    </source>
</evidence>
<dbReference type="GO" id="GO:0005886">
    <property type="term" value="C:plasma membrane"/>
    <property type="evidence" value="ECO:0007669"/>
    <property type="project" value="UniProtKB-SubCell"/>
</dbReference>
<dbReference type="EMBL" id="FNDS01000001">
    <property type="protein sequence ID" value="SDH35294.1"/>
    <property type="molecule type" value="Genomic_DNA"/>
</dbReference>
<feature type="transmembrane region" description="Helical" evidence="6">
    <location>
        <begin position="395"/>
        <end position="422"/>
    </location>
</feature>
<name>A0A1G8BQC1_9PSED</name>
<accession>A0A1G8BQC1</accession>
<dbReference type="PANTHER" id="PTHR42770">
    <property type="entry name" value="AMINO ACID TRANSPORTER-RELATED"/>
    <property type="match status" value="1"/>
</dbReference>
<organism evidence="7 8">
    <name type="scientific">Pseudomonas panipatensis</name>
    <dbReference type="NCBI Taxonomy" id="428992"/>
    <lineage>
        <taxon>Bacteria</taxon>
        <taxon>Pseudomonadati</taxon>
        <taxon>Pseudomonadota</taxon>
        <taxon>Gammaproteobacteria</taxon>
        <taxon>Pseudomonadales</taxon>
        <taxon>Pseudomonadaceae</taxon>
        <taxon>Pseudomonas</taxon>
    </lineage>
</organism>
<keyword evidence="5 6" id="KW-0472">Membrane</keyword>
<dbReference type="GO" id="GO:0022857">
    <property type="term" value="F:transmembrane transporter activity"/>
    <property type="evidence" value="ECO:0007669"/>
    <property type="project" value="InterPro"/>
</dbReference>
<dbReference type="InterPro" id="IPR002293">
    <property type="entry name" value="AA/rel_permease1"/>
</dbReference>
<feature type="transmembrane region" description="Helical" evidence="6">
    <location>
        <begin position="146"/>
        <end position="166"/>
    </location>
</feature>
<keyword evidence="8" id="KW-1185">Reference proteome</keyword>